<dbReference type="Proteomes" id="UP000266506">
    <property type="component" value="Unassembled WGS sequence"/>
</dbReference>
<proteinExistence type="inferred from homology"/>
<dbReference type="Gene3D" id="3.30.479.20">
    <property type="entry name" value="Elongation factor Ts, dimerisation domain"/>
    <property type="match status" value="2"/>
</dbReference>
<dbReference type="NCBIfam" id="TIGR00116">
    <property type="entry name" value="tsf"/>
    <property type="match status" value="1"/>
</dbReference>
<dbReference type="InterPro" id="IPR014039">
    <property type="entry name" value="Transl_elong_EFTs/EF1B_dimer"/>
</dbReference>
<protein>
    <recommendedName>
        <fullName evidence="2 7">Elongation factor Ts</fullName>
        <shortName evidence="7">EF-Ts</shortName>
    </recommendedName>
</protein>
<dbReference type="EMBL" id="QXEV01000001">
    <property type="protein sequence ID" value="RIA78514.1"/>
    <property type="molecule type" value="Genomic_DNA"/>
</dbReference>
<evidence type="ECO:0000256" key="7">
    <source>
        <dbReference type="HAMAP-Rule" id="MF_00050"/>
    </source>
</evidence>
<evidence type="ECO:0000256" key="6">
    <source>
        <dbReference type="ARBA" id="ARBA00025453"/>
    </source>
</evidence>
<dbReference type="PANTHER" id="PTHR11741:SF0">
    <property type="entry name" value="ELONGATION FACTOR TS, MITOCHONDRIAL"/>
    <property type="match status" value="1"/>
</dbReference>
<comment type="subcellular location">
    <subcellularLocation>
        <location evidence="7 9">Cytoplasm</location>
    </subcellularLocation>
</comment>
<keyword evidence="3 7" id="KW-0963">Cytoplasm</keyword>
<evidence type="ECO:0000313" key="12">
    <source>
        <dbReference type="Proteomes" id="UP000266506"/>
    </source>
</evidence>
<sequence>MANITAAMVKDLREKTDAGMMDCKKALVATDGDFEKAVVWLREKGLAKAAKKAGVVAAEGLCNYVVSGNKVVLFELNSQTDFVAQNAKFIALLDQVGQIIASSNATNTEEALAIDVNGKTLETVIMEASGTIGEKISLRRVQVLTKTDAQVFGAYKHMGGRIVTVSVLAGNDEVVAKDVAMHVAALAPKYVSKDDIPADVVAKEKEVILAAALNENAASPKPKPENIIAERIVPGRLEKNLKEICLLSQAFVKNPDLTVEQYVKGAKSEVVTFVRLEVGEGIEKVETDFAAEVAAQAAAAAK</sequence>
<comment type="function">
    <text evidence="6 7 8">Associates with the EF-Tu.GDP complex and induces the exchange of GDP to GTP. It remains bound to the aminoacyl-tRNA.EF-Tu.GTP complex up to the GTP hydrolysis stage on the ribosome.</text>
</comment>
<dbReference type="PROSITE" id="PS01126">
    <property type="entry name" value="EF_TS_1"/>
    <property type="match status" value="1"/>
</dbReference>
<dbReference type="FunCoup" id="A0A397S881">
    <property type="interactions" value="375"/>
</dbReference>
<evidence type="ECO:0000313" key="11">
    <source>
        <dbReference type="EMBL" id="RIA78514.1"/>
    </source>
</evidence>
<reference evidence="11 12" key="1">
    <citation type="submission" date="2018-08" db="EMBL/GenBank/DDBJ databases">
        <title>Genomic Encyclopedia of Archaeal and Bacterial Type Strains, Phase II (KMG-II): from individual species to whole genera.</title>
        <authorList>
            <person name="Goeker M."/>
        </authorList>
    </citation>
    <scope>NUCLEOTIDE SEQUENCE [LARGE SCALE GENOMIC DNA]</scope>
    <source>
        <strain evidence="11 12">ATCC 27112</strain>
    </source>
</reference>
<accession>A0A397S881</accession>
<dbReference type="InterPro" id="IPR009060">
    <property type="entry name" value="UBA-like_sf"/>
</dbReference>
<dbReference type="RefSeq" id="WP_119015258.1">
    <property type="nucleotide sequence ID" value="NZ_QXEV01000001.1"/>
</dbReference>
<evidence type="ECO:0000256" key="1">
    <source>
        <dbReference type="ARBA" id="ARBA00005532"/>
    </source>
</evidence>
<dbReference type="InterPro" id="IPR018101">
    <property type="entry name" value="Transl_elong_Ts_CS"/>
</dbReference>
<dbReference type="PROSITE" id="PS01127">
    <property type="entry name" value="EF_TS_2"/>
    <property type="match status" value="1"/>
</dbReference>
<evidence type="ECO:0000256" key="5">
    <source>
        <dbReference type="ARBA" id="ARBA00022917"/>
    </source>
</evidence>
<dbReference type="GO" id="GO:0003746">
    <property type="term" value="F:translation elongation factor activity"/>
    <property type="evidence" value="ECO:0007669"/>
    <property type="project" value="UniProtKB-UniRule"/>
</dbReference>
<keyword evidence="4 7" id="KW-0251">Elongation factor</keyword>
<organism evidence="11 12">
    <name type="scientific">Anaeroplasma bactoclasticum</name>
    <dbReference type="NCBI Taxonomy" id="2088"/>
    <lineage>
        <taxon>Bacteria</taxon>
        <taxon>Bacillati</taxon>
        <taxon>Mycoplasmatota</taxon>
        <taxon>Mollicutes</taxon>
        <taxon>Anaeroplasmatales</taxon>
        <taxon>Anaeroplasmataceae</taxon>
        <taxon>Anaeroplasma</taxon>
    </lineage>
</organism>
<dbReference type="HAMAP" id="MF_00050">
    <property type="entry name" value="EF_Ts"/>
    <property type="match status" value="1"/>
</dbReference>
<evidence type="ECO:0000256" key="3">
    <source>
        <dbReference type="ARBA" id="ARBA00022490"/>
    </source>
</evidence>
<dbReference type="CDD" id="cd14275">
    <property type="entry name" value="UBA_EF-Ts"/>
    <property type="match status" value="1"/>
</dbReference>
<gene>
    <name evidence="7" type="primary">tsf</name>
    <name evidence="11" type="ORF">EI71_00075</name>
</gene>
<evidence type="ECO:0000256" key="9">
    <source>
        <dbReference type="RuleBase" id="RU000643"/>
    </source>
</evidence>
<dbReference type="InParanoid" id="A0A397S881"/>
<dbReference type="SUPFAM" id="SSF54713">
    <property type="entry name" value="Elongation factor Ts (EF-Ts), dimerisation domain"/>
    <property type="match status" value="2"/>
</dbReference>
<feature type="region of interest" description="Involved in Mg(2+) ion dislocation from EF-Tu" evidence="7">
    <location>
        <begin position="80"/>
        <end position="83"/>
    </location>
</feature>
<name>A0A397S881_9MOLU</name>
<dbReference type="GO" id="GO:0005737">
    <property type="term" value="C:cytoplasm"/>
    <property type="evidence" value="ECO:0007669"/>
    <property type="project" value="UniProtKB-SubCell"/>
</dbReference>
<evidence type="ECO:0000259" key="10">
    <source>
        <dbReference type="Pfam" id="PF00889"/>
    </source>
</evidence>
<dbReference type="AlphaFoldDB" id="A0A397S881"/>
<evidence type="ECO:0000256" key="4">
    <source>
        <dbReference type="ARBA" id="ARBA00022768"/>
    </source>
</evidence>
<evidence type="ECO:0000256" key="8">
    <source>
        <dbReference type="RuleBase" id="RU000642"/>
    </source>
</evidence>
<dbReference type="Gene3D" id="1.10.286.20">
    <property type="match status" value="1"/>
</dbReference>
<dbReference type="SUPFAM" id="SSF46934">
    <property type="entry name" value="UBA-like"/>
    <property type="match status" value="1"/>
</dbReference>
<dbReference type="PANTHER" id="PTHR11741">
    <property type="entry name" value="ELONGATION FACTOR TS"/>
    <property type="match status" value="1"/>
</dbReference>
<dbReference type="Pfam" id="PF00889">
    <property type="entry name" value="EF_TS"/>
    <property type="match status" value="1"/>
</dbReference>
<comment type="similarity">
    <text evidence="1 7 8">Belongs to the EF-Ts family.</text>
</comment>
<dbReference type="InterPro" id="IPR036402">
    <property type="entry name" value="EF-Ts_dimer_sf"/>
</dbReference>
<dbReference type="InterPro" id="IPR001816">
    <property type="entry name" value="Transl_elong_EFTs/EF1B"/>
</dbReference>
<keyword evidence="5 7" id="KW-0648">Protein biosynthesis</keyword>
<dbReference type="OrthoDB" id="9808348at2"/>
<feature type="domain" description="Translation elongation factor EFTs/EF1B dimerisation" evidence="10">
    <location>
        <begin position="72"/>
        <end position="280"/>
    </location>
</feature>
<keyword evidence="12" id="KW-1185">Reference proteome</keyword>
<dbReference type="Gene3D" id="1.10.8.10">
    <property type="entry name" value="DNA helicase RuvA subunit, C-terminal domain"/>
    <property type="match status" value="1"/>
</dbReference>
<evidence type="ECO:0000256" key="2">
    <source>
        <dbReference type="ARBA" id="ARBA00016956"/>
    </source>
</evidence>
<dbReference type="FunFam" id="1.10.8.10:FF:000001">
    <property type="entry name" value="Elongation factor Ts"/>
    <property type="match status" value="1"/>
</dbReference>
<comment type="caution">
    <text evidence="11">The sequence shown here is derived from an EMBL/GenBank/DDBJ whole genome shotgun (WGS) entry which is preliminary data.</text>
</comment>